<gene>
    <name evidence="3" type="ORF">CYMTET_52461</name>
</gene>
<dbReference type="Pfam" id="PF03109">
    <property type="entry name" value="ABC1"/>
    <property type="match status" value="1"/>
</dbReference>
<dbReference type="EMBL" id="LGRX02034582">
    <property type="protein sequence ID" value="KAK3237466.1"/>
    <property type="molecule type" value="Genomic_DNA"/>
</dbReference>
<name>A0AAE0BIZ8_9CHLO</name>
<comment type="similarity">
    <text evidence="1">Belongs to the protein kinase superfamily. ADCK protein kinase family.</text>
</comment>
<protein>
    <recommendedName>
        <fullName evidence="2">ABC1 atypical kinase-like domain-containing protein</fullName>
    </recommendedName>
</protein>
<accession>A0AAE0BIZ8</accession>
<dbReference type="SUPFAM" id="SSF56112">
    <property type="entry name" value="Protein kinase-like (PK-like)"/>
    <property type="match status" value="1"/>
</dbReference>
<dbReference type="AlphaFoldDB" id="A0AAE0BIZ8"/>
<evidence type="ECO:0000313" key="3">
    <source>
        <dbReference type="EMBL" id="KAK3237466.1"/>
    </source>
</evidence>
<organism evidence="3 4">
    <name type="scientific">Cymbomonas tetramitiformis</name>
    <dbReference type="NCBI Taxonomy" id="36881"/>
    <lineage>
        <taxon>Eukaryota</taxon>
        <taxon>Viridiplantae</taxon>
        <taxon>Chlorophyta</taxon>
        <taxon>Pyramimonadophyceae</taxon>
        <taxon>Pyramimonadales</taxon>
        <taxon>Pyramimonadaceae</taxon>
        <taxon>Cymbomonas</taxon>
    </lineage>
</organism>
<reference evidence="3 4" key="1">
    <citation type="journal article" date="2015" name="Genome Biol. Evol.">
        <title>Comparative Genomics of a Bacterivorous Green Alga Reveals Evolutionary Causalities and Consequences of Phago-Mixotrophic Mode of Nutrition.</title>
        <authorList>
            <person name="Burns J.A."/>
            <person name="Paasch A."/>
            <person name="Narechania A."/>
            <person name="Kim E."/>
        </authorList>
    </citation>
    <scope>NUCLEOTIDE SEQUENCE [LARGE SCALE GENOMIC DNA]</scope>
    <source>
        <strain evidence="3 4">PLY_AMNH</strain>
    </source>
</reference>
<comment type="caution">
    <text evidence="3">The sequence shown here is derived from an EMBL/GenBank/DDBJ whole genome shotgun (WGS) entry which is preliminary data.</text>
</comment>
<dbReference type="InterPro" id="IPR011009">
    <property type="entry name" value="Kinase-like_dom_sf"/>
</dbReference>
<sequence>VAQVNLLGEDKVVKVSWKDTLRRMKIDFRLFRHSRRILQTLDLSDTDARIVEKMLYMVGLSEDSTCLEFDLVRERKMMERASTFLGAEWQSSWIEWASKVDLAHAPLVANMQNPALLQQLLESKGPTVKVPSTFPELSGEQALVQQKAEGESLTCLLRCTDMAPAESTSPQALGVLAAVIVPLQGFMLLVLSEHHGCHTDPHPGNFRFDTATRTLWVLDWGCFIHLDRQDRRNMCR</sequence>
<proteinExistence type="inferred from homology"/>
<feature type="non-terminal residue" evidence="3">
    <location>
        <position position="1"/>
    </location>
</feature>
<keyword evidence="4" id="KW-1185">Reference proteome</keyword>
<feature type="domain" description="ABC1 atypical kinase-like" evidence="2">
    <location>
        <begin position="124"/>
        <end position="236"/>
    </location>
</feature>
<evidence type="ECO:0000259" key="2">
    <source>
        <dbReference type="Pfam" id="PF03109"/>
    </source>
</evidence>
<dbReference type="PANTHER" id="PTHR10566">
    <property type="entry name" value="CHAPERONE-ACTIVITY OF BC1 COMPLEX CABC1 -RELATED"/>
    <property type="match status" value="1"/>
</dbReference>
<dbReference type="Proteomes" id="UP001190700">
    <property type="component" value="Unassembled WGS sequence"/>
</dbReference>
<dbReference type="InterPro" id="IPR050154">
    <property type="entry name" value="UbiB_kinase"/>
</dbReference>
<evidence type="ECO:0000256" key="1">
    <source>
        <dbReference type="ARBA" id="ARBA00009670"/>
    </source>
</evidence>
<dbReference type="InterPro" id="IPR004147">
    <property type="entry name" value="ABC1_dom"/>
</dbReference>
<evidence type="ECO:0000313" key="4">
    <source>
        <dbReference type="Proteomes" id="UP001190700"/>
    </source>
</evidence>
<dbReference type="PANTHER" id="PTHR10566:SF113">
    <property type="entry name" value="PROTEIN ACTIVITY OF BC1 COMPLEX KINASE 7, CHLOROPLASTIC"/>
    <property type="match status" value="1"/>
</dbReference>